<keyword evidence="2" id="KW-0813">Transport</keyword>
<evidence type="ECO:0000256" key="6">
    <source>
        <dbReference type="ARBA" id="ARBA00023136"/>
    </source>
</evidence>
<dbReference type="EMBL" id="JMQC01000008">
    <property type="protein sequence ID" value="KFN01007.1"/>
    <property type="molecule type" value="Genomic_DNA"/>
</dbReference>
<reference evidence="9 10" key="1">
    <citation type="submission" date="2014-04" db="EMBL/GenBank/DDBJ databases">
        <authorList>
            <person name="Bishop-Lilly K.A."/>
            <person name="Broomall S.M."/>
            <person name="Chain P.S."/>
            <person name="Chertkov O."/>
            <person name="Coyne S.R."/>
            <person name="Daligault H.E."/>
            <person name="Davenport K.W."/>
            <person name="Erkkila T."/>
            <person name="Frey K.G."/>
            <person name="Gibbons H.S."/>
            <person name="Gu W."/>
            <person name="Jaissle J."/>
            <person name="Johnson S.L."/>
            <person name="Koroleva G.I."/>
            <person name="Ladner J.T."/>
            <person name="Lo C.-C."/>
            <person name="Minogue T.D."/>
            <person name="Munk C."/>
            <person name="Palacios G.F."/>
            <person name="Redden C.L."/>
            <person name="Rosenzweig C.N."/>
            <person name="Scholz M.B."/>
            <person name="Teshima H."/>
            <person name="Xu Y."/>
        </authorList>
    </citation>
    <scope>NUCLEOTIDE SEQUENCE [LARGE SCALE GENOMIC DNA]</scope>
    <source>
        <strain evidence="9 10">BHP</strain>
    </source>
</reference>
<dbReference type="Gene3D" id="1.20.1720.10">
    <property type="entry name" value="Multidrug resistance protein D"/>
    <property type="match status" value="1"/>
</dbReference>
<keyword evidence="4 7" id="KW-0812">Transmembrane</keyword>
<feature type="domain" description="Major facilitator superfamily (MFS) profile" evidence="8">
    <location>
        <begin position="1"/>
        <end position="272"/>
    </location>
</feature>
<evidence type="ECO:0000259" key="8">
    <source>
        <dbReference type="PROSITE" id="PS50850"/>
    </source>
</evidence>
<comment type="caution">
    <text evidence="9">The sequence shown here is derived from an EMBL/GenBank/DDBJ whole genome shotgun (WGS) entry which is preliminary data.</text>
</comment>
<feature type="transmembrane region" description="Helical" evidence="7">
    <location>
        <begin position="6"/>
        <end position="24"/>
    </location>
</feature>
<dbReference type="GO" id="GO:0022857">
    <property type="term" value="F:transmembrane transporter activity"/>
    <property type="evidence" value="ECO:0007669"/>
    <property type="project" value="InterPro"/>
</dbReference>
<comment type="subcellular location">
    <subcellularLocation>
        <location evidence="1">Cell membrane</location>
        <topology evidence="1">Multi-pass membrane protein</topology>
    </subcellularLocation>
</comment>
<dbReference type="InterPro" id="IPR036259">
    <property type="entry name" value="MFS_trans_sf"/>
</dbReference>
<feature type="transmembrane region" description="Helical" evidence="7">
    <location>
        <begin position="117"/>
        <end position="139"/>
    </location>
</feature>
<dbReference type="PANTHER" id="PTHR42718">
    <property type="entry name" value="MAJOR FACILITATOR SUPERFAMILY MULTIDRUG TRANSPORTER MFSC"/>
    <property type="match status" value="1"/>
</dbReference>
<gene>
    <name evidence="9" type="ORF">DJ93_4212</name>
</gene>
<proteinExistence type="predicted"/>
<dbReference type="PRINTS" id="PR01036">
    <property type="entry name" value="TCRTETB"/>
</dbReference>
<dbReference type="Proteomes" id="UP000029389">
    <property type="component" value="Unassembled WGS sequence"/>
</dbReference>
<evidence type="ECO:0000256" key="3">
    <source>
        <dbReference type="ARBA" id="ARBA00022475"/>
    </source>
</evidence>
<evidence type="ECO:0000313" key="10">
    <source>
        <dbReference type="Proteomes" id="UP000029389"/>
    </source>
</evidence>
<keyword evidence="6 7" id="KW-0472">Membrane</keyword>
<dbReference type="PATRIC" id="fig|1405.8.peg.4330"/>
<feature type="transmembrane region" description="Helical" evidence="7">
    <location>
        <begin position="220"/>
        <end position="244"/>
    </location>
</feature>
<dbReference type="InterPro" id="IPR011701">
    <property type="entry name" value="MFS"/>
</dbReference>
<dbReference type="STRING" id="1405.B7492_09745"/>
<dbReference type="PROSITE" id="PS50850">
    <property type="entry name" value="MFS"/>
    <property type="match status" value="1"/>
</dbReference>
<feature type="transmembrane region" description="Helical" evidence="7">
    <location>
        <begin position="31"/>
        <end position="50"/>
    </location>
</feature>
<name>A0A090YRY0_9BACI</name>
<evidence type="ECO:0000256" key="4">
    <source>
        <dbReference type="ARBA" id="ARBA00022692"/>
    </source>
</evidence>
<feature type="transmembrane region" description="Helical" evidence="7">
    <location>
        <begin position="56"/>
        <end position="76"/>
    </location>
</feature>
<dbReference type="SUPFAM" id="SSF103473">
    <property type="entry name" value="MFS general substrate transporter"/>
    <property type="match status" value="1"/>
</dbReference>
<evidence type="ECO:0000256" key="5">
    <source>
        <dbReference type="ARBA" id="ARBA00022989"/>
    </source>
</evidence>
<keyword evidence="3" id="KW-1003">Cell membrane</keyword>
<evidence type="ECO:0000256" key="2">
    <source>
        <dbReference type="ARBA" id="ARBA00022448"/>
    </source>
</evidence>
<keyword evidence="5 7" id="KW-1133">Transmembrane helix</keyword>
<accession>A0A090YRY0</accession>
<feature type="transmembrane region" description="Helical" evidence="7">
    <location>
        <begin position="182"/>
        <end position="200"/>
    </location>
</feature>
<sequence length="272" mass="29858">MSWVLNVYTMTIAVLAIPLGRIADIFGKAKMYIIGLIVFGSGSALCAFANTGDFLIFSRFIQSIGAAILFPTSMVIGVSAMPLAKRHVALGILGVTQGLSAAIGPVIGGIITQNLGWRWVFFVNVPLCVVGIILCCMMLQIRNEERITSKIDWVGLILSSSAIFSFTLVLVKGNTWGWQSNLARSCYMISIISLILFILVERKIHNPMMNLKLFKDRTFVGASIVVILSNLFLIGVTVLLPTFLTKIQHRTEMNCTPIVRHRLTIGGAVFYD</sequence>
<feature type="transmembrane region" description="Helical" evidence="7">
    <location>
        <begin position="88"/>
        <end position="111"/>
    </location>
</feature>
<dbReference type="CDD" id="cd17321">
    <property type="entry name" value="MFS_MMR_MDR_like"/>
    <property type="match status" value="1"/>
</dbReference>
<organism evidence="9 10">
    <name type="scientific">Bacillus clarus</name>
    <dbReference type="NCBI Taxonomy" id="2338372"/>
    <lineage>
        <taxon>Bacteria</taxon>
        <taxon>Bacillati</taxon>
        <taxon>Bacillota</taxon>
        <taxon>Bacilli</taxon>
        <taxon>Bacillales</taxon>
        <taxon>Bacillaceae</taxon>
        <taxon>Bacillus</taxon>
        <taxon>Bacillus cereus group</taxon>
    </lineage>
</organism>
<dbReference type="PANTHER" id="PTHR42718:SF46">
    <property type="entry name" value="BLR6921 PROTEIN"/>
    <property type="match status" value="1"/>
</dbReference>
<evidence type="ECO:0000256" key="7">
    <source>
        <dbReference type="SAM" id="Phobius"/>
    </source>
</evidence>
<feature type="transmembrane region" description="Helical" evidence="7">
    <location>
        <begin position="151"/>
        <end position="170"/>
    </location>
</feature>
<dbReference type="Pfam" id="PF07690">
    <property type="entry name" value="MFS_1"/>
    <property type="match status" value="1"/>
</dbReference>
<dbReference type="InterPro" id="IPR020846">
    <property type="entry name" value="MFS_dom"/>
</dbReference>
<protein>
    <submittedName>
        <fullName evidence="9">Major Facilitator Superfamily protein</fullName>
    </submittedName>
</protein>
<evidence type="ECO:0000256" key="1">
    <source>
        <dbReference type="ARBA" id="ARBA00004651"/>
    </source>
</evidence>
<dbReference type="AlphaFoldDB" id="A0A090YRY0"/>
<dbReference type="GO" id="GO:0005886">
    <property type="term" value="C:plasma membrane"/>
    <property type="evidence" value="ECO:0007669"/>
    <property type="project" value="UniProtKB-SubCell"/>
</dbReference>
<evidence type="ECO:0000313" key="9">
    <source>
        <dbReference type="EMBL" id="KFN01007.1"/>
    </source>
</evidence>